<reference evidence="9" key="2">
    <citation type="submission" date="2020-05" db="UniProtKB">
        <authorList>
            <consortium name="EnsemblMetazoa"/>
        </authorList>
    </citation>
    <scope>IDENTIFICATION</scope>
    <source>
        <strain evidence="9">FAR1</strain>
    </source>
</reference>
<dbReference type="Proteomes" id="UP000075886">
    <property type="component" value="Unassembled WGS sequence"/>
</dbReference>
<evidence type="ECO:0000256" key="8">
    <source>
        <dbReference type="SAM" id="Phobius"/>
    </source>
</evidence>
<keyword evidence="6" id="KW-0675">Receptor</keyword>
<keyword evidence="7" id="KW-0325">Glycoprotein</keyword>
<name>A0A182QB36_9DIPT</name>
<dbReference type="PANTHER" id="PTHR42643:SF33">
    <property type="entry name" value="GLUTAMATE RECEPTOR 2-LIKE PROTEIN"/>
    <property type="match status" value="1"/>
</dbReference>
<evidence type="ECO:0000313" key="10">
    <source>
        <dbReference type="Proteomes" id="UP000075886"/>
    </source>
</evidence>
<evidence type="ECO:0000256" key="5">
    <source>
        <dbReference type="ARBA" id="ARBA00023136"/>
    </source>
</evidence>
<dbReference type="Gene3D" id="3.40.190.10">
    <property type="entry name" value="Periplasmic binding protein-like II"/>
    <property type="match status" value="3"/>
</dbReference>
<evidence type="ECO:0000256" key="1">
    <source>
        <dbReference type="ARBA" id="ARBA00004651"/>
    </source>
</evidence>
<evidence type="ECO:0000256" key="7">
    <source>
        <dbReference type="ARBA" id="ARBA00023180"/>
    </source>
</evidence>
<accession>A0A182QB36</accession>
<dbReference type="GO" id="GO:0005886">
    <property type="term" value="C:plasma membrane"/>
    <property type="evidence" value="ECO:0007669"/>
    <property type="project" value="UniProtKB-SubCell"/>
</dbReference>
<dbReference type="Gene3D" id="1.10.287.70">
    <property type="match status" value="1"/>
</dbReference>
<dbReference type="EMBL" id="AXCN02000181">
    <property type="status" value="NOT_ANNOTATED_CDS"/>
    <property type="molecule type" value="Genomic_DNA"/>
</dbReference>
<keyword evidence="10" id="KW-1185">Reference proteome</keyword>
<evidence type="ECO:0008006" key="11">
    <source>
        <dbReference type="Google" id="ProtNLM"/>
    </source>
</evidence>
<reference evidence="10" key="1">
    <citation type="submission" date="2014-01" db="EMBL/GenBank/DDBJ databases">
        <title>The Genome Sequence of Anopheles farauti FAR1 (V2).</title>
        <authorList>
            <consortium name="The Broad Institute Genomics Platform"/>
            <person name="Neafsey D.E."/>
            <person name="Besansky N."/>
            <person name="Howell P."/>
            <person name="Walton C."/>
            <person name="Young S.K."/>
            <person name="Zeng Q."/>
            <person name="Gargeya S."/>
            <person name="Fitzgerald M."/>
            <person name="Haas B."/>
            <person name="Abouelleil A."/>
            <person name="Allen A.W."/>
            <person name="Alvarado L."/>
            <person name="Arachchi H.M."/>
            <person name="Berlin A.M."/>
            <person name="Chapman S.B."/>
            <person name="Gainer-Dewar J."/>
            <person name="Goldberg J."/>
            <person name="Griggs A."/>
            <person name="Gujja S."/>
            <person name="Hansen M."/>
            <person name="Howarth C."/>
            <person name="Imamovic A."/>
            <person name="Ireland A."/>
            <person name="Larimer J."/>
            <person name="McCowan C."/>
            <person name="Murphy C."/>
            <person name="Pearson M."/>
            <person name="Poon T.W."/>
            <person name="Priest M."/>
            <person name="Roberts A."/>
            <person name="Saif S."/>
            <person name="Shea T."/>
            <person name="Sisk P."/>
            <person name="Sykes S."/>
            <person name="Wortman J."/>
            <person name="Nusbaum C."/>
            <person name="Birren B."/>
        </authorList>
    </citation>
    <scope>NUCLEOTIDE SEQUENCE [LARGE SCALE GENOMIC DNA]</scope>
    <source>
        <strain evidence="10">FAR1</strain>
    </source>
</reference>
<keyword evidence="4 8" id="KW-1133">Transmembrane helix</keyword>
<evidence type="ECO:0000256" key="6">
    <source>
        <dbReference type="ARBA" id="ARBA00023170"/>
    </source>
</evidence>
<keyword evidence="5 8" id="KW-0472">Membrane</keyword>
<dbReference type="EMBL" id="AXCN02000180">
    <property type="status" value="NOT_ANNOTATED_CDS"/>
    <property type="molecule type" value="Genomic_DNA"/>
</dbReference>
<protein>
    <recommendedName>
        <fullName evidence="11">Ionotropic glutamate receptor C-terminal domain-containing protein</fullName>
    </recommendedName>
</protein>
<organism evidence="9 10">
    <name type="scientific">Anopheles farauti</name>
    <dbReference type="NCBI Taxonomy" id="69004"/>
    <lineage>
        <taxon>Eukaryota</taxon>
        <taxon>Metazoa</taxon>
        <taxon>Ecdysozoa</taxon>
        <taxon>Arthropoda</taxon>
        <taxon>Hexapoda</taxon>
        <taxon>Insecta</taxon>
        <taxon>Pterygota</taxon>
        <taxon>Neoptera</taxon>
        <taxon>Endopterygota</taxon>
        <taxon>Diptera</taxon>
        <taxon>Nematocera</taxon>
        <taxon>Culicoidea</taxon>
        <taxon>Culicidae</taxon>
        <taxon>Anophelinae</taxon>
        <taxon>Anopheles</taxon>
    </lineage>
</organism>
<keyword evidence="2" id="KW-1003">Cell membrane</keyword>
<feature type="transmembrane region" description="Helical" evidence="8">
    <location>
        <begin position="47"/>
        <end position="73"/>
    </location>
</feature>
<dbReference type="AlphaFoldDB" id="A0A182QB36"/>
<evidence type="ECO:0000256" key="2">
    <source>
        <dbReference type="ARBA" id="ARBA00022475"/>
    </source>
</evidence>
<feature type="transmembrane region" description="Helical" evidence="8">
    <location>
        <begin position="236"/>
        <end position="258"/>
    </location>
</feature>
<feature type="transmembrane region" description="Helical" evidence="8">
    <location>
        <begin position="491"/>
        <end position="513"/>
    </location>
</feature>
<dbReference type="InterPro" id="IPR052192">
    <property type="entry name" value="Insect_Ionotropic_Sensory_Rcpt"/>
</dbReference>
<keyword evidence="3 8" id="KW-0812">Transmembrane</keyword>
<sequence length="531" mass="61159">MALLPLLNYTGTFSARRERHFESSILAAIGMLCQQGISASSRSPNRIVIVSFMILTLLLYQYYTTFFVGYQLIVPRKSIYTLEQLIASEMTVAIEDVSYNHEFFRVKMRKTFTEREICELQQVQLYPQRTIQLPVTKGSPLRESFRLSLLRFKSIYMVLARDWSFDSTGRNSTQGMIGQLQAKLVDFSVTPFALTTERIPLADFTIEIAHGTFYTVFRHPKSLNKDNIFLHPFDTLMWTAVSAMFASVAFFLGLSIVCSRWRNQDRSYVDLFGEQVFLGTVGILSQQGFHDHPSGRGTNRLLLFVGMGFSLVILQFYSTFILGYQLITPPRTITSLERLVDSELKMSVENLSYHRDFFNRTKNPAALKLYQTKILPNKFAFVNLSFGVQLVKRGGYAFHCETSYGNTLLIEMLTEREICDLQKIQLYPQRRVHLPLVKGSPLRELFKMNLQLLKERGLIAYYHVRNYVPTPKCNKESTNHIEPILLTDVKFAFLLLAVGMAASVILMALEIVLERTRHRWINVPEGFVWLN</sequence>
<comment type="subcellular location">
    <subcellularLocation>
        <location evidence="1">Cell membrane</location>
        <topology evidence="1">Multi-pass membrane protein</topology>
    </subcellularLocation>
</comment>
<evidence type="ECO:0000256" key="3">
    <source>
        <dbReference type="ARBA" id="ARBA00022692"/>
    </source>
</evidence>
<feature type="transmembrane region" description="Helical" evidence="8">
    <location>
        <begin position="301"/>
        <end position="327"/>
    </location>
</feature>
<dbReference type="SUPFAM" id="SSF53850">
    <property type="entry name" value="Periplasmic binding protein-like II"/>
    <property type="match status" value="1"/>
</dbReference>
<dbReference type="EnsemblMetazoa" id="AFAF006633-RA">
    <property type="protein sequence ID" value="AFAF006633-PA"/>
    <property type="gene ID" value="AFAF006633"/>
</dbReference>
<dbReference type="PANTHER" id="PTHR42643">
    <property type="entry name" value="IONOTROPIC RECEPTOR 20A-RELATED"/>
    <property type="match status" value="1"/>
</dbReference>
<dbReference type="VEuPathDB" id="VectorBase:AFAF006633"/>
<evidence type="ECO:0000313" key="9">
    <source>
        <dbReference type="EnsemblMetazoa" id="AFAF006633-PA"/>
    </source>
</evidence>
<evidence type="ECO:0000256" key="4">
    <source>
        <dbReference type="ARBA" id="ARBA00022989"/>
    </source>
</evidence>
<dbReference type="STRING" id="69004.A0A182QB36"/>
<proteinExistence type="predicted"/>